<organism evidence="1 2">
    <name type="scientific">Clunio marinus</name>
    <dbReference type="NCBI Taxonomy" id="568069"/>
    <lineage>
        <taxon>Eukaryota</taxon>
        <taxon>Metazoa</taxon>
        <taxon>Ecdysozoa</taxon>
        <taxon>Arthropoda</taxon>
        <taxon>Hexapoda</taxon>
        <taxon>Insecta</taxon>
        <taxon>Pterygota</taxon>
        <taxon>Neoptera</taxon>
        <taxon>Endopterygota</taxon>
        <taxon>Diptera</taxon>
        <taxon>Nematocera</taxon>
        <taxon>Chironomoidea</taxon>
        <taxon>Chironomidae</taxon>
        <taxon>Clunio</taxon>
    </lineage>
</organism>
<dbReference type="Proteomes" id="UP000183832">
    <property type="component" value="Unassembled WGS sequence"/>
</dbReference>
<gene>
    <name evidence="1" type="ORF">CLUMA_CG014326</name>
</gene>
<accession>A0A1J1ILT5</accession>
<dbReference type="AlphaFoldDB" id="A0A1J1ILT5"/>
<evidence type="ECO:0000313" key="2">
    <source>
        <dbReference type="Proteomes" id="UP000183832"/>
    </source>
</evidence>
<protein>
    <submittedName>
        <fullName evidence="1">CLUMA_CG014326, isoform A</fullName>
    </submittedName>
</protein>
<keyword evidence="2" id="KW-1185">Reference proteome</keyword>
<evidence type="ECO:0000313" key="1">
    <source>
        <dbReference type="EMBL" id="CRL01205.1"/>
    </source>
</evidence>
<sequence length="59" mass="7127">MNWKFKMLFTVVLFQDDFVVCLLLFITNKQNGCWNLNKDLYRHDIRLVRGPHEGYYSEG</sequence>
<proteinExistence type="predicted"/>
<reference evidence="1 2" key="1">
    <citation type="submission" date="2015-04" db="EMBL/GenBank/DDBJ databases">
        <authorList>
            <person name="Syromyatnikov M.Y."/>
            <person name="Popov V.N."/>
        </authorList>
    </citation>
    <scope>NUCLEOTIDE SEQUENCE [LARGE SCALE GENOMIC DNA]</scope>
</reference>
<name>A0A1J1ILT5_9DIPT</name>
<dbReference type="EMBL" id="CVRI01000055">
    <property type="protein sequence ID" value="CRL01205.1"/>
    <property type="molecule type" value="Genomic_DNA"/>
</dbReference>